<protein>
    <recommendedName>
        <fullName evidence="4">PUM-HD domain-containing protein</fullName>
    </recommendedName>
</protein>
<evidence type="ECO:0000313" key="6">
    <source>
        <dbReference type="Proteomes" id="UP000324800"/>
    </source>
</evidence>
<dbReference type="InterPro" id="IPR016024">
    <property type="entry name" value="ARM-type_fold"/>
</dbReference>
<feature type="compositionally biased region" description="Polar residues" evidence="3">
    <location>
        <begin position="339"/>
        <end position="355"/>
    </location>
</feature>
<feature type="region of interest" description="Disordered" evidence="3">
    <location>
        <begin position="339"/>
        <end position="363"/>
    </location>
</feature>
<feature type="repeat" description="Pumilio" evidence="2">
    <location>
        <begin position="232"/>
        <end position="267"/>
    </location>
</feature>
<dbReference type="EMBL" id="SNRW01000329">
    <property type="protein sequence ID" value="KAA6401822.1"/>
    <property type="molecule type" value="Genomic_DNA"/>
</dbReference>
<dbReference type="Gene3D" id="1.25.10.10">
    <property type="entry name" value="Leucine-rich Repeat Variant"/>
    <property type="match status" value="3"/>
</dbReference>
<feature type="compositionally biased region" description="Basic and acidic residues" evidence="3">
    <location>
        <begin position="509"/>
        <end position="525"/>
    </location>
</feature>
<feature type="compositionally biased region" description="Polar residues" evidence="3">
    <location>
        <begin position="540"/>
        <end position="551"/>
    </location>
</feature>
<feature type="compositionally biased region" description="Polar residues" evidence="3">
    <location>
        <begin position="577"/>
        <end position="595"/>
    </location>
</feature>
<feature type="region of interest" description="Disordered" evidence="3">
    <location>
        <begin position="494"/>
        <end position="551"/>
    </location>
</feature>
<feature type="repeat" description="Pumilio" evidence="2">
    <location>
        <begin position="196"/>
        <end position="231"/>
    </location>
</feature>
<feature type="domain" description="PUM-HD" evidence="4">
    <location>
        <begin position="15"/>
        <end position="658"/>
    </location>
</feature>
<feature type="region of interest" description="Disordered" evidence="3">
    <location>
        <begin position="1"/>
        <end position="28"/>
    </location>
</feature>
<gene>
    <name evidence="5" type="ORF">EZS28_002644</name>
</gene>
<dbReference type="GO" id="GO:0003729">
    <property type="term" value="F:mRNA binding"/>
    <property type="evidence" value="ECO:0007669"/>
    <property type="project" value="TreeGrafter"/>
</dbReference>
<dbReference type="PROSITE" id="PS50303">
    <property type="entry name" value="PUM_HD"/>
    <property type="match status" value="1"/>
</dbReference>
<comment type="caution">
    <text evidence="5">The sequence shown here is derived from an EMBL/GenBank/DDBJ whole genome shotgun (WGS) entry which is preliminary data.</text>
</comment>
<reference evidence="5 6" key="1">
    <citation type="submission" date="2019-03" db="EMBL/GenBank/DDBJ databases">
        <title>Single cell metagenomics reveals metabolic interactions within the superorganism composed of flagellate Streblomastix strix and complex community of Bacteroidetes bacteria on its surface.</title>
        <authorList>
            <person name="Treitli S.C."/>
            <person name="Kolisko M."/>
            <person name="Husnik F."/>
            <person name="Keeling P."/>
            <person name="Hampl V."/>
        </authorList>
    </citation>
    <scope>NUCLEOTIDE SEQUENCE [LARGE SCALE GENOMIC DNA]</scope>
    <source>
        <strain evidence="5">ST1C</strain>
    </source>
</reference>
<dbReference type="InterPro" id="IPR001313">
    <property type="entry name" value="Pumilio_RNA-bd_rpt"/>
</dbReference>
<sequence>MQSDNGNEFNQLLGVQGQGQGQGQEKGNGLTLSLEQRMHMGQYTLMSLDPQGSRQMQQMMKHCDEITRNAIYEDIKSHVVDLMKDKHANFVLQLFFDKSEGIEEEEEEDMRKEEWGAHSTSPDGSPRMHGQKRNRTQLQIHAHTRTFINPHPHIQQKNESQQDGVNQITDNVWESELSPEAAQNPRAQQAEQIALSMRTHMAELSFNKYSCRVVQTVIDSVPLALASRLCRELKDHVLECIYDQNANHVIQKILQTLPPCCFQFVVDVVTERKEFFGESGMINDSFDENEEVWCIYDEEEEMIDDIEQDSEEGKAGSGSELGIFSQQSLGSLNHISQNKTLSSSERQQIQASQQAPKRGDRLAQMAQSQYSSRIVSHLIDCCSPVQKEVVVRLLIRHSLNIVVSSFGNYITQNLLRARVICCGKENQDKNEDEQSNKDQTQPIKKKRLNVVAAVIKALRGHFVDLSQHKFSSNVIEKLVEHGSDSDRESIIRELLRMPSQDARRRYHKTQSEKYGHQSGDIKDIDSDNSDDVQKEGNFIGPNSGNQSSTDKFAQQLSRHLSFFSQSSGQGQQNFSQYSPQNGSFGDESNGNNNQAMGSSPLLQLLSDQYGNYVVQRLVLCCSPSIRFVLLNQAILPHVQTLKRHSFGRHVMKCLSKCVDILDREERDEIAKERDNNIDQPQEQKDLNKIRYFEQRSQLKEQLQRVTARQAEAEKTTDHFTELEPESRFIPISELDAYAKRFTRILITTESNNIGQLGNGQMNSGPGSVVGNQIGGNFGIGIGEQSSPYHNLANYPSSPDQN</sequence>
<accession>A0A5J4X4V1</accession>
<dbReference type="GO" id="GO:0010608">
    <property type="term" value="P:post-transcriptional regulation of gene expression"/>
    <property type="evidence" value="ECO:0007669"/>
    <property type="project" value="TreeGrafter"/>
</dbReference>
<feature type="repeat" description="Pumilio" evidence="2">
    <location>
        <begin position="457"/>
        <end position="492"/>
    </location>
</feature>
<organism evidence="5 6">
    <name type="scientific">Streblomastix strix</name>
    <dbReference type="NCBI Taxonomy" id="222440"/>
    <lineage>
        <taxon>Eukaryota</taxon>
        <taxon>Metamonada</taxon>
        <taxon>Preaxostyla</taxon>
        <taxon>Oxymonadida</taxon>
        <taxon>Streblomastigidae</taxon>
        <taxon>Streblomastix</taxon>
    </lineage>
</organism>
<evidence type="ECO:0000313" key="5">
    <source>
        <dbReference type="EMBL" id="KAA6401822.1"/>
    </source>
</evidence>
<evidence type="ECO:0000256" key="1">
    <source>
        <dbReference type="ARBA" id="ARBA00022737"/>
    </source>
</evidence>
<name>A0A5J4X4V1_9EUKA</name>
<dbReference type="GO" id="GO:0005737">
    <property type="term" value="C:cytoplasm"/>
    <property type="evidence" value="ECO:0007669"/>
    <property type="project" value="TreeGrafter"/>
</dbReference>
<feature type="compositionally biased region" description="Polar residues" evidence="3">
    <location>
        <begin position="1"/>
        <end position="10"/>
    </location>
</feature>
<dbReference type="PROSITE" id="PS50302">
    <property type="entry name" value="PUM"/>
    <property type="match status" value="4"/>
</dbReference>
<evidence type="ECO:0000259" key="4">
    <source>
        <dbReference type="PROSITE" id="PS50303"/>
    </source>
</evidence>
<feature type="region of interest" description="Disordered" evidence="3">
    <location>
        <begin position="566"/>
        <end position="595"/>
    </location>
</feature>
<dbReference type="SUPFAM" id="SSF48371">
    <property type="entry name" value="ARM repeat"/>
    <property type="match status" value="1"/>
</dbReference>
<evidence type="ECO:0000256" key="3">
    <source>
        <dbReference type="SAM" id="MobiDB-lite"/>
    </source>
</evidence>
<feature type="compositionally biased region" description="Gly residues" evidence="3">
    <location>
        <begin position="16"/>
        <end position="26"/>
    </location>
</feature>
<feature type="compositionally biased region" description="Low complexity" evidence="3">
    <location>
        <begin position="566"/>
        <end position="576"/>
    </location>
</feature>
<dbReference type="AlphaFoldDB" id="A0A5J4X4V1"/>
<dbReference type="Proteomes" id="UP000324800">
    <property type="component" value="Unassembled WGS sequence"/>
</dbReference>
<evidence type="ECO:0000256" key="2">
    <source>
        <dbReference type="PROSITE-ProRule" id="PRU00317"/>
    </source>
</evidence>
<dbReference type="PANTHER" id="PTHR12537">
    <property type="entry name" value="RNA BINDING PROTEIN PUMILIO-RELATED"/>
    <property type="match status" value="1"/>
</dbReference>
<feature type="region of interest" description="Disordered" evidence="3">
    <location>
        <begin position="102"/>
        <end position="135"/>
    </location>
</feature>
<dbReference type="PANTHER" id="PTHR12537:SF12">
    <property type="entry name" value="MATERNAL PROTEIN PUMILIO"/>
    <property type="match status" value="1"/>
</dbReference>
<dbReference type="Pfam" id="PF00806">
    <property type="entry name" value="PUF"/>
    <property type="match status" value="7"/>
</dbReference>
<keyword evidence="1" id="KW-0677">Repeat</keyword>
<feature type="repeat" description="Pumilio" evidence="2">
    <location>
        <begin position="595"/>
        <end position="631"/>
    </location>
</feature>
<dbReference type="InterPro" id="IPR011989">
    <property type="entry name" value="ARM-like"/>
</dbReference>
<proteinExistence type="predicted"/>
<dbReference type="OrthoDB" id="668540at2759"/>
<dbReference type="InterPro" id="IPR033133">
    <property type="entry name" value="PUM-HD"/>
</dbReference>
<dbReference type="SMART" id="SM00025">
    <property type="entry name" value="Pumilio"/>
    <property type="match status" value="7"/>
</dbReference>